<dbReference type="GO" id="GO:0015159">
    <property type="term" value="F:polysaccharide transmembrane transporter activity"/>
    <property type="evidence" value="ECO:0007669"/>
    <property type="project" value="InterPro"/>
</dbReference>
<dbReference type="PANTHER" id="PTHR33619">
    <property type="entry name" value="POLYSACCHARIDE EXPORT PROTEIN GFCE-RELATED"/>
    <property type="match status" value="1"/>
</dbReference>
<keyword evidence="1" id="KW-0472">Membrane</keyword>
<feature type="domain" description="SLBB" evidence="2">
    <location>
        <begin position="38"/>
        <end position="118"/>
    </location>
</feature>
<name>A0A5J4RQ72_9ZZZZ</name>
<dbReference type="Pfam" id="PF22461">
    <property type="entry name" value="SLBB_2"/>
    <property type="match status" value="1"/>
</dbReference>
<dbReference type="EMBL" id="SNRY01000908">
    <property type="protein sequence ID" value="KAA6335300.1"/>
    <property type="molecule type" value="Genomic_DNA"/>
</dbReference>
<dbReference type="Gene3D" id="3.10.560.10">
    <property type="entry name" value="Outer membrane lipoprotein wza domain like"/>
    <property type="match status" value="1"/>
</dbReference>
<feature type="transmembrane region" description="Helical" evidence="1">
    <location>
        <begin position="136"/>
        <end position="155"/>
    </location>
</feature>
<keyword evidence="1" id="KW-0812">Transmembrane</keyword>
<proteinExistence type="predicted"/>
<sequence length="156" mass="17463">MLHIGGLTKEESEALIREKLKPYITETPIVTVRMINYKISVIGEVNRPNTFVIANEKINLFEALAMAGDMTIYGMRNNVQLIRENSNGGREIVTLNLNNAAIVTSPYYYLQQNDILYVVPNKTKAKSSDIGVSTTLWISTTSILVSIANLIFNILR</sequence>
<evidence type="ECO:0000313" key="3">
    <source>
        <dbReference type="EMBL" id="KAA6335300.1"/>
    </source>
</evidence>
<dbReference type="InterPro" id="IPR054765">
    <property type="entry name" value="SLBB_dom"/>
</dbReference>
<dbReference type="InterPro" id="IPR049712">
    <property type="entry name" value="Poly_export"/>
</dbReference>
<organism evidence="3">
    <name type="scientific">termite gut metagenome</name>
    <dbReference type="NCBI Taxonomy" id="433724"/>
    <lineage>
        <taxon>unclassified sequences</taxon>
        <taxon>metagenomes</taxon>
        <taxon>organismal metagenomes</taxon>
    </lineage>
</organism>
<evidence type="ECO:0000259" key="2">
    <source>
        <dbReference type="Pfam" id="PF22461"/>
    </source>
</evidence>
<gene>
    <name evidence="3" type="ORF">EZS27_016456</name>
</gene>
<reference evidence="3" key="1">
    <citation type="submission" date="2019-03" db="EMBL/GenBank/DDBJ databases">
        <title>Single cell metagenomics reveals metabolic interactions within the superorganism composed of flagellate Streblomastix strix and complex community of Bacteroidetes bacteria on its surface.</title>
        <authorList>
            <person name="Treitli S.C."/>
            <person name="Kolisko M."/>
            <person name="Husnik F."/>
            <person name="Keeling P."/>
            <person name="Hampl V."/>
        </authorList>
    </citation>
    <scope>NUCLEOTIDE SEQUENCE</scope>
    <source>
        <strain evidence="3">STM</strain>
    </source>
</reference>
<comment type="caution">
    <text evidence="3">The sequence shown here is derived from an EMBL/GenBank/DDBJ whole genome shotgun (WGS) entry which is preliminary data.</text>
</comment>
<evidence type="ECO:0000256" key="1">
    <source>
        <dbReference type="SAM" id="Phobius"/>
    </source>
</evidence>
<keyword evidence="1" id="KW-1133">Transmembrane helix</keyword>
<dbReference type="AlphaFoldDB" id="A0A5J4RQ72"/>
<accession>A0A5J4RQ72</accession>
<protein>
    <recommendedName>
        <fullName evidence="2">SLBB domain-containing protein</fullName>
    </recommendedName>
</protein>
<dbReference type="PANTHER" id="PTHR33619:SF3">
    <property type="entry name" value="POLYSACCHARIDE EXPORT PROTEIN GFCE-RELATED"/>
    <property type="match status" value="1"/>
</dbReference>